<evidence type="ECO:0000256" key="1">
    <source>
        <dbReference type="SAM" id="Coils"/>
    </source>
</evidence>
<reference evidence="3 4" key="1">
    <citation type="submission" date="2021-04" db="EMBL/GenBank/DDBJ databases">
        <authorList>
            <person name="Bliznina A."/>
        </authorList>
    </citation>
    <scope>NUCLEOTIDE SEQUENCE [LARGE SCALE GENOMIC DNA]</scope>
</reference>
<dbReference type="EMBL" id="OU015567">
    <property type="protein sequence ID" value="CAG5114244.1"/>
    <property type="molecule type" value="Genomic_DNA"/>
</dbReference>
<feature type="compositionally biased region" description="Basic and acidic residues" evidence="2">
    <location>
        <begin position="100"/>
        <end position="116"/>
    </location>
</feature>
<organism evidence="3 4">
    <name type="scientific">Oikopleura dioica</name>
    <name type="common">Tunicate</name>
    <dbReference type="NCBI Taxonomy" id="34765"/>
    <lineage>
        <taxon>Eukaryota</taxon>
        <taxon>Metazoa</taxon>
        <taxon>Chordata</taxon>
        <taxon>Tunicata</taxon>
        <taxon>Appendicularia</taxon>
        <taxon>Copelata</taxon>
        <taxon>Oikopleuridae</taxon>
        <taxon>Oikopleura</taxon>
    </lineage>
</organism>
<keyword evidence="1" id="KW-0175">Coiled coil</keyword>
<gene>
    <name evidence="3" type="ORF">OKIOD_LOCUS17071</name>
</gene>
<feature type="region of interest" description="Disordered" evidence="2">
    <location>
        <begin position="100"/>
        <end position="136"/>
    </location>
</feature>
<sequence length="234" mass="25963">MKKIELPQIPGTVVPEYVQMIAGGNLPKHRAVTASQPKLRNIQEELLALTVSDAQLIEKYVSLYQQIRALKEETQSYNDQSDKIVRSEEEKKKYAVRRTEVPVMRASRESSRRSLGADDSLDSSVGSEPERSLSQRSTMLSLPAKFMVPPPTLPFGLNSLSSAAALTTRNNSVNSIQSSSNSSTLSSTDKPMRESTPDEFDDIAMPQEGELSNLDVDWFMTYDCTLSRPEKSSA</sequence>
<accession>A0ABN7TEH8</accession>
<feature type="region of interest" description="Disordered" evidence="2">
    <location>
        <begin position="171"/>
        <end position="207"/>
    </location>
</feature>
<evidence type="ECO:0000313" key="4">
    <source>
        <dbReference type="Proteomes" id="UP001158576"/>
    </source>
</evidence>
<protein>
    <submittedName>
        <fullName evidence="3">Oidioi.mRNA.OKI2018_I69.chr2.g8306.t1.cds</fullName>
    </submittedName>
</protein>
<name>A0ABN7TEH8_OIKDI</name>
<evidence type="ECO:0000313" key="3">
    <source>
        <dbReference type="EMBL" id="CAG5114244.1"/>
    </source>
</evidence>
<proteinExistence type="predicted"/>
<feature type="coiled-coil region" evidence="1">
    <location>
        <begin position="60"/>
        <end position="90"/>
    </location>
</feature>
<evidence type="ECO:0000256" key="2">
    <source>
        <dbReference type="SAM" id="MobiDB-lite"/>
    </source>
</evidence>
<feature type="compositionally biased region" description="Low complexity" evidence="2">
    <location>
        <begin position="171"/>
        <end position="187"/>
    </location>
</feature>
<keyword evidence="4" id="KW-1185">Reference proteome</keyword>
<dbReference type="Proteomes" id="UP001158576">
    <property type="component" value="Chromosome 2"/>
</dbReference>